<gene>
    <name evidence="2" type="ORF">UFOPK2844_00773</name>
</gene>
<organism evidence="2">
    <name type="scientific">freshwater metagenome</name>
    <dbReference type="NCBI Taxonomy" id="449393"/>
    <lineage>
        <taxon>unclassified sequences</taxon>
        <taxon>metagenomes</taxon>
        <taxon>ecological metagenomes</taxon>
    </lineage>
</organism>
<reference evidence="2" key="1">
    <citation type="submission" date="2020-05" db="EMBL/GenBank/DDBJ databases">
        <authorList>
            <person name="Chiriac C."/>
            <person name="Salcher M."/>
            <person name="Ghai R."/>
            <person name="Kavagutti S V."/>
        </authorList>
    </citation>
    <scope>NUCLEOTIDE SEQUENCE</scope>
</reference>
<accession>A0A6J6U8Y7</accession>
<keyword evidence="1" id="KW-0812">Transmembrane</keyword>
<evidence type="ECO:0000256" key="1">
    <source>
        <dbReference type="SAM" id="Phobius"/>
    </source>
</evidence>
<protein>
    <submittedName>
        <fullName evidence="2">Unannotated protein</fullName>
    </submittedName>
</protein>
<keyword evidence="1" id="KW-0472">Membrane</keyword>
<dbReference type="EMBL" id="CAEZZG010000010">
    <property type="protein sequence ID" value="CAB4756222.1"/>
    <property type="molecule type" value="Genomic_DNA"/>
</dbReference>
<dbReference type="AlphaFoldDB" id="A0A6J6U8Y7"/>
<evidence type="ECO:0000313" key="2">
    <source>
        <dbReference type="EMBL" id="CAB4756222.1"/>
    </source>
</evidence>
<sequence>MFWSVLGLIGGGSFIVNGFSVLTDPNCDTVGFGGGRVVQTTCYQAGAGMSGEFPGTVAGLGMLIVGGLILYFAWRNFKRS</sequence>
<feature type="transmembrane region" description="Helical" evidence="1">
    <location>
        <begin position="53"/>
        <end position="74"/>
    </location>
</feature>
<keyword evidence="1" id="KW-1133">Transmembrane helix</keyword>
<name>A0A6J6U8Y7_9ZZZZ</name>
<proteinExistence type="predicted"/>